<sequence length="104" mass="11447">MLVDGVLILYTSDPTSGPMRTLVAQMQAQGREVFLKPLTQARGQKESPRDARPARVAGPAFPQLIFPLTLLNVQTMSTKSKTKLLGRLLRSCRKWPVARPTSSA</sequence>
<name>A0ABW2UAS4_9BACT</name>
<gene>
    <name evidence="1" type="ORF">ACFQT0_19655</name>
</gene>
<proteinExistence type="predicted"/>
<organism evidence="1 2">
    <name type="scientific">Hymenobacter humi</name>
    <dbReference type="NCBI Taxonomy" id="1411620"/>
    <lineage>
        <taxon>Bacteria</taxon>
        <taxon>Pseudomonadati</taxon>
        <taxon>Bacteroidota</taxon>
        <taxon>Cytophagia</taxon>
        <taxon>Cytophagales</taxon>
        <taxon>Hymenobacteraceae</taxon>
        <taxon>Hymenobacter</taxon>
    </lineage>
</organism>
<dbReference type="RefSeq" id="WP_380204834.1">
    <property type="nucleotide sequence ID" value="NZ_JBHTEK010000001.1"/>
</dbReference>
<evidence type="ECO:0000313" key="2">
    <source>
        <dbReference type="Proteomes" id="UP001596513"/>
    </source>
</evidence>
<evidence type="ECO:0000313" key="1">
    <source>
        <dbReference type="EMBL" id="MFC7669325.1"/>
    </source>
</evidence>
<keyword evidence="2" id="KW-1185">Reference proteome</keyword>
<reference evidence="2" key="1">
    <citation type="journal article" date="2019" name="Int. J. Syst. Evol. Microbiol.">
        <title>The Global Catalogue of Microorganisms (GCM) 10K type strain sequencing project: providing services to taxonomists for standard genome sequencing and annotation.</title>
        <authorList>
            <consortium name="The Broad Institute Genomics Platform"/>
            <consortium name="The Broad Institute Genome Sequencing Center for Infectious Disease"/>
            <person name="Wu L."/>
            <person name="Ma J."/>
        </authorList>
    </citation>
    <scope>NUCLEOTIDE SEQUENCE [LARGE SCALE GENOMIC DNA]</scope>
    <source>
        <strain evidence="2">JCM 19635</strain>
    </source>
</reference>
<protein>
    <submittedName>
        <fullName evidence="1">Uncharacterized protein</fullName>
    </submittedName>
</protein>
<comment type="caution">
    <text evidence="1">The sequence shown here is derived from an EMBL/GenBank/DDBJ whole genome shotgun (WGS) entry which is preliminary data.</text>
</comment>
<dbReference type="EMBL" id="JBHTEK010000001">
    <property type="protein sequence ID" value="MFC7669325.1"/>
    <property type="molecule type" value="Genomic_DNA"/>
</dbReference>
<dbReference type="Proteomes" id="UP001596513">
    <property type="component" value="Unassembled WGS sequence"/>
</dbReference>
<accession>A0ABW2UAS4</accession>